<organism evidence="9 10">
    <name type="scientific">Eisenbergiella tayi</name>
    <dbReference type="NCBI Taxonomy" id="1432052"/>
    <lineage>
        <taxon>Bacteria</taxon>
        <taxon>Bacillati</taxon>
        <taxon>Bacillota</taxon>
        <taxon>Clostridia</taxon>
        <taxon>Lachnospirales</taxon>
        <taxon>Lachnospiraceae</taxon>
        <taxon>Eisenbergiella</taxon>
    </lineage>
</organism>
<dbReference type="PANTHER" id="PTHR43227">
    <property type="entry name" value="BLL4140 PROTEIN"/>
    <property type="match status" value="1"/>
</dbReference>
<dbReference type="GO" id="GO:0005886">
    <property type="term" value="C:plasma membrane"/>
    <property type="evidence" value="ECO:0007669"/>
    <property type="project" value="UniProtKB-SubCell"/>
</dbReference>
<dbReference type="GO" id="GO:0055085">
    <property type="term" value="P:transmembrane transport"/>
    <property type="evidence" value="ECO:0007669"/>
    <property type="project" value="InterPro"/>
</dbReference>
<evidence type="ECO:0000313" key="10">
    <source>
        <dbReference type="Proteomes" id="UP000094271"/>
    </source>
</evidence>
<sequence length="293" mass="32711">MKPKLKTTLVEFMLVVPALALFILFVVYPLLGGIYYSFTSWNGIDINIKFVGFKNYLSIFKDKYVLEPMANTFIFAFFSMILLNVLGLVFAVGLERLTRGKNLMRALLFVPAVLSSLVVGYIFKFIFGEPVAALGKILGSSVMANNLLGSKDYVLAMGILVATWKMAGWYMVIYIAGLQNIDQSLYEAADIDGATGWKKFRYVTFPLIAPAFTINMVLSVERAFKEYDLLFALTGGGPGRASELISMTIYNESFTNKRAGYGSALGVILFLIIVAITLFQMLVLRRRENDINY</sequence>
<dbReference type="InterPro" id="IPR035906">
    <property type="entry name" value="MetI-like_sf"/>
</dbReference>
<comment type="caution">
    <text evidence="9">The sequence shown here is derived from an EMBL/GenBank/DDBJ whole genome shotgun (WGS) entry which is preliminary data.</text>
</comment>
<evidence type="ECO:0000256" key="6">
    <source>
        <dbReference type="ARBA" id="ARBA00023136"/>
    </source>
</evidence>
<evidence type="ECO:0000259" key="8">
    <source>
        <dbReference type="PROSITE" id="PS50928"/>
    </source>
</evidence>
<dbReference type="PROSITE" id="PS50928">
    <property type="entry name" value="ABC_TM1"/>
    <property type="match status" value="1"/>
</dbReference>
<evidence type="ECO:0000256" key="4">
    <source>
        <dbReference type="ARBA" id="ARBA00022692"/>
    </source>
</evidence>
<dbReference type="Gene3D" id="1.10.3720.10">
    <property type="entry name" value="MetI-like"/>
    <property type="match status" value="1"/>
</dbReference>
<proteinExistence type="inferred from homology"/>
<gene>
    <name evidence="9" type="ORF">BEI59_31020</name>
</gene>
<dbReference type="EMBL" id="MEHA01000036">
    <property type="protein sequence ID" value="ODR43010.1"/>
    <property type="molecule type" value="Genomic_DNA"/>
</dbReference>
<feature type="transmembrane region" description="Helical" evidence="7">
    <location>
        <begin position="106"/>
        <end position="127"/>
    </location>
</feature>
<comment type="subcellular location">
    <subcellularLocation>
        <location evidence="1 7">Cell membrane</location>
        <topology evidence="1 7">Multi-pass membrane protein</topology>
    </subcellularLocation>
</comment>
<comment type="similarity">
    <text evidence="7">Belongs to the binding-protein-dependent transport system permease family.</text>
</comment>
<keyword evidence="5 7" id="KW-1133">Transmembrane helix</keyword>
<keyword evidence="3" id="KW-1003">Cell membrane</keyword>
<evidence type="ECO:0000256" key="3">
    <source>
        <dbReference type="ARBA" id="ARBA00022475"/>
    </source>
</evidence>
<feature type="transmembrane region" description="Helical" evidence="7">
    <location>
        <begin position="202"/>
        <end position="220"/>
    </location>
</feature>
<keyword evidence="4 7" id="KW-0812">Transmembrane</keyword>
<dbReference type="AlphaFoldDB" id="A0A1E3U858"/>
<feature type="transmembrane region" description="Helical" evidence="7">
    <location>
        <begin position="261"/>
        <end position="284"/>
    </location>
</feature>
<keyword evidence="6 7" id="KW-0472">Membrane</keyword>
<evidence type="ECO:0000313" key="9">
    <source>
        <dbReference type="EMBL" id="ODR43010.1"/>
    </source>
</evidence>
<reference evidence="9 10" key="1">
    <citation type="submission" date="2016-08" db="EMBL/GenBank/DDBJ databases">
        <authorList>
            <person name="Seilhamer J.J."/>
        </authorList>
    </citation>
    <scope>NUCLEOTIDE SEQUENCE [LARGE SCALE GENOMIC DNA]</scope>
    <source>
        <strain evidence="9 10">NML150140-1</strain>
    </source>
</reference>
<protein>
    <recommendedName>
        <fullName evidence="8">ABC transmembrane type-1 domain-containing protein</fullName>
    </recommendedName>
</protein>
<feature type="transmembrane region" description="Helical" evidence="7">
    <location>
        <begin position="73"/>
        <end position="94"/>
    </location>
</feature>
<evidence type="ECO:0000256" key="7">
    <source>
        <dbReference type="RuleBase" id="RU363032"/>
    </source>
</evidence>
<dbReference type="RefSeq" id="WP_069432277.1">
    <property type="nucleotide sequence ID" value="NZ_MEHA01000036.1"/>
</dbReference>
<dbReference type="Pfam" id="PF00528">
    <property type="entry name" value="BPD_transp_1"/>
    <property type="match status" value="1"/>
</dbReference>
<evidence type="ECO:0000256" key="2">
    <source>
        <dbReference type="ARBA" id="ARBA00022448"/>
    </source>
</evidence>
<dbReference type="SUPFAM" id="SSF161098">
    <property type="entry name" value="MetI-like"/>
    <property type="match status" value="1"/>
</dbReference>
<dbReference type="InterPro" id="IPR000515">
    <property type="entry name" value="MetI-like"/>
</dbReference>
<dbReference type="Proteomes" id="UP000094271">
    <property type="component" value="Unassembled WGS sequence"/>
</dbReference>
<name>A0A1E3U858_9FIRM</name>
<feature type="domain" description="ABC transmembrane type-1" evidence="8">
    <location>
        <begin position="69"/>
        <end position="280"/>
    </location>
</feature>
<accession>A0A1E3U858</accession>
<dbReference type="PANTHER" id="PTHR43227:SF11">
    <property type="entry name" value="BLL4140 PROTEIN"/>
    <property type="match status" value="1"/>
</dbReference>
<dbReference type="InterPro" id="IPR050809">
    <property type="entry name" value="UgpAE/MalFG_permease"/>
</dbReference>
<feature type="transmembrane region" description="Helical" evidence="7">
    <location>
        <begin position="12"/>
        <end position="31"/>
    </location>
</feature>
<keyword evidence="2 7" id="KW-0813">Transport</keyword>
<evidence type="ECO:0000256" key="5">
    <source>
        <dbReference type="ARBA" id="ARBA00022989"/>
    </source>
</evidence>
<dbReference type="CDD" id="cd06261">
    <property type="entry name" value="TM_PBP2"/>
    <property type="match status" value="1"/>
</dbReference>
<evidence type="ECO:0000256" key="1">
    <source>
        <dbReference type="ARBA" id="ARBA00004651"/>
    </source>
</evidence>
<feature type="transmembrane region" description="Helical" evidence="7">
    <location>
        <begin position="153"/>
        <end position="176"/>
    </location>
</feature>